<evidence type="ECO:0000313" key="2">
    <source>
        <dbReference type="EMBL" id="OGH85140.1"/>
    </source>
</evidence>
<dbReference type="InterPro" id="IPR001584">
    <property type="entry name" value="Integrase_cat-core"/>
</dbReference>
<dbReference type="Gene3D" id="3.30.420.10">
    <property type="entry name" value="Ribonuclease H-like superfamily/Ribonuclease H"/>
    <property type="match status" value="1"/>
</dbReference>
<organism evidence="2 3">
    <name type="scientific">Candidatus Magasanikbacteria bacterium RIFOXYC12_FULL_33_11</name>
    <dbReference type="NCBI Taxonomy" id="1798701"/>
    <lineage>
        <taxon>Bacteria</taxon>
        <taxon>Candidatus Magasanikiibacteriota</taxon>
    </lineage>
</organism>
<dbReference type="InterPro" id="IPR012337">
    <property type="entry name" value="RNaseH-like_sf"/>
</dbReference>
<dbReference type="Pfam" id="PF00665">
    <property type="entry name" value="rve"/>
    <property type="match status" value="1"/>
</dbReference>
<reference evidence="2 3" key="1">
    <citation type="journal article" date="2016" name="Nat. Commun.">
        <title>Thousands of microbial genomes shed light on interconnected biogeochemical processes in an aquifer system.</title>
        <authorList>
            <person name="Anantharaman K."/>
            <person name="Brown C.T."/>
            <person name="Hug L.A."/>
            <person name="Sharon I."/>
            <person name="Castelle C.J."/>
            <person name="Probst A.J."/>
            <person name="Thomas B.C."/>
            <person name="Singh A."/>
            <person name="Wilkins M.J."/>
            <person name="Karaoz U."/>
            <person name="Brodie E.L."/>
            <person name="Williams K.H."/>
            <person name="Hubbard S.S."/>
            <person name="Banfield J.F."/>
        </authorList>
    </citation>
    <scope>NUCLEOTIDE SEQUENCE [LARGE SCALE GENOMIC DNA]</scope>
</reference>
<dbReference type="EMBL" id="MFQW01000047">
    <property type="protein sequence ID" value="OGH85140.1"/>
    <property type="molecule type" value="Genomic_DNA"/>
</dbReference>
<dbReference type="PROSITE" id="PS50994">
    <property type="entry name" value="INTEGRASE"/>
    <property type="match status" value="1"/>
</dbReference>
<sequence>MRTRKIVFPPELRGRWYLQVEKYKKTVKEICKIFGISRKTYYKWYKLDHPHLKVGRPPRKTHPDTKIFGDIQVFIVEQKIKYNYGPKKMSIVIKRELGKYISPQAIYKFYKKKKLIRKPQKQQKWYQPLKEPYIAEFPGENVQLDIKYVPGSDSTWQYQFRFIDQVSNMQFSVTLDNKQALTTIIAFKKAQKYFPFTIYGIQTDNGGEFRGKFHEYLVRKKIPQRYIPKRSAPWNGKVERANRSIDDEYYLNIYRPWNNTDEYTNWYNFERPHLGKHMHGLTPYQKFLSTQSKV</sequence>
<dbReference type="Proteomes" id="UP000178349">
    <property type="component" value="Unassembled WGS sequence"/>
</dbReference>
<protein>
    <recommendedName>
        <fullName evidence="1">Integrase catalytic domain-containing protein</fullName>
    </recommendedName>
</protein>
<feature type="domain" description="Integrase catalytic" evidence="1">
    <location>
        <begin position="134"/>
        <end position="291"/>
    </location>
</feature>
<dbReference type="SUPFAM" id="SSF53098">
    <property type="entry name" value="Ribonuclease H-like"/>
    <property type="match status" value="1"/>
</dbReference>
<comment type="caution">
    <text evidence="2">The sequence shown here is derived from an EMBL/GenBank/DDBJ whole genome shotgun (WGS) entry which is preliminary data.</text>
</comment>
<dbReference type="GO" id="GO:0015074">
    <property type="term" value="P:DNA integration"/>
    <property type="evidence" value="ECO:0007669"/>
    <property type="project" value="InterPro"/>
</dbReference>
<evidence type="ECO:0000259" key="1">
    <source>
        <dbReference type="PROSITE" id="PS50994"/>
    </source>
</evidence>
<dbReference type="GO" id="GO:0003676">
    <property type="term" value="F:nucleic acid binding"/>
    <property type="evidence" value="ECO:0007669"/>
    <property type="project" value="InterPro"/>
</dbReference>
<gene>
    <name evidence="2" type="ORF">A2493_02935</name>
</gene>
<name>A0A1F6NMZ1_9BACT</name>
<dbReference type="InterPro" id="IPR036397">
    <property type="entry name" value="RNaseH_sf"/>
</dbReference>
<dbReference type="AlphaFoldDB" id="A0A1F6NMZ1"/>
<accession>A0A1F6NMZ1</accession>
<proteinExistence type="predicted"/>
<evidence type="ECO:0000313" key="3">
    <source>
        <dbReference type="Proteomes" id="UP000178349"/>
    </source>
</evidence>